<gene>
    <name evidence="11" type="ORF">Gotri_024523</name>
</gene>
<sequence length="699" mass="77259">MSFLGMDMSKFKLESHVAQQSRRDKLRVHHLGLNPDLVQVRNVRNANLLYDPTFVSPHQELTEDEESCSRQMPANGSCKVPGDPQSCGDWVMGYGINQNPMFDAAMGYPKPNYSEFCSQDSKRHCGELHFVSSSSLYDVVTTASLGTQGLEMASMAHQASALQCGNGGGAWTNIRPVLEDGQQWADAATNTTQGLSLTLSSNTTCGAAQFTEDQCCSHRFKESQDSKALNPAHLYSMQKPSIISKGSGNSTCVPLGPFTGYATILKNSKFLKPAQQLLDQYCHIANSKLAKVCEASDAVIGDIGDLASADDANAVDMEDRAIKGNNSGASISSFCSSNEISVAVGIGSSSSCRPEYQQKKAKLLYLQEEVCRRYKLYYQQMQMVVSSFESVAGLSSATPYVSLALKTVEKNFRCIKNAISDRVRHICRALGEDLLSSTTGASSSKGDINMSRLKYEVQNSGGVNVGFLEPQQQGWRPQRGLPERAVAILRAWLFEHFLHPYPTDTDKHMLATQTGLSRNQVSNWFINARVRVWKPMVEEIHMLESKGLAENNLNSSKTTEAKSSSTNRPNEDQPIDRSCINATSMEQLTCSYMALAETTEDAHDAERWFHDKPLRMDFRIPTSMEGSLLSFAPYEQSRLEMGGLGAVSLTLGLRHGAETAQAQQHQHQHQHQHRQQQYQSQEDQLQRPFGGQMVHDFVG</sequence>
<dbReference type="SMART" id="SM00574">
    <property type="entry name" value="POX"/>
    <property type="match status" value="1"/>
</dbReference>
<dbReference type="SMART" id="SM00389">
    <property type="entry name" value="HOX"/>
    <property type="match status" value="1"/>
</dbReference>
<evidence type="ECO:0000256" key="1">
    <source>
        <dbReference type="ARBA" id="ARBA00004123"/>
    </source>
</evidence>
<protein>
    <recommendedName>
        <fullName evidence="10">Homeobox domain-containing protein</fullName>
    </recommendedName>
</protein>
<keyword evidence="5 8" id="KW-0371">Homeobox</keyword>
<dbReference type="GO" id="GO:0003677">
    <property type="term" value="F:DNA binding"/>
    <property type="evidence" value="ECO:0007669"/>
    <property type="project" value="UniProtKB-UniRule"/>
</dbReference>
<evidence type="ECO:0000256" key="5">
    <source>
        <dbReference type="ARBA" id="ARBA00023155"/>
    </source>
</evidence>
<dbReference type="EMBL" id="JABEZW010000003">
    <property type="protein sequence ID" value="MBA0761960.1"/>
    <property type="molecule type" value="Genomic_DNA"/>
</dbReference>
<name>A0A7J9DMJ5_9ROSI</name>
<keyword evidence="12" id="KW-1185">Reference proteome</keyword>
<feature type="DNA-binding region" description="Homeobox" evidence="8">
    <location>
        <begin position="474"/>
        <end position="536"/>
    </location>
</feature>
<dbReference type="InterPro" id="IPR008422">
    <property type="entry name" value="KN_HD"/>
</dbReference>
<dbReference type="Proteomes" id="UP000593568">
    <property type="component" value="Unassembled WGS sequence"/>
</dbReference>
<dbReference type="FunFam" id="1.10.10.60:FF:000117">
    <property type="entry name" value="BEL1-like homeodomain protein 9"/>
    <property type="match status" value="1"/>
</dbReference>
<dbReference type="Gene3D" id="1.10.10.60">
    <property type="entry name" value="Homeodomain-like"/>
    <property type="match status" value="1"/>
</dbReference>
<keyword evidence="3" id="KW-0805">Transcription regulation</keyword>
<feature type="region of interest" description="Disordered" evidence="9">
    <location>
        <begin position="551"/>
        <end position="576"/>
    </location>
</feature>
<proteinExistence type="inferred from homology"/>
<reference evidence="11 12" key="1">
    <citation type="journal article" date="2019" name="Genome Biol. Evol.">
        <title>Insights into the evolution of the New World diploid cottons (Gossypium, subgenus Houzingenia) based on genome sequencing.</title>
        <authorList>
            <person name="Grover C.E."/>
            <person name="Arick M.A. 2nd"/>
            <person name="Thrash A."/>
            <person name="Conover J.L."/>
            <person name="Sanders W.S."/>
            <person name="Peterson D.G."/>
            <person name="Frelichowski J.E."/>
            <person name="Scheffler J.A."/>
            <person name="Scheffler B.E."/>
            <person name="Wendel J.F."/>
        </authorList>
    </citation>
    <scope>NUCLEOTIDE SEQUENCE [LARGE SCALE GENOMIC DNA]</scope>
    <source>
        <strain evidence="11">8</strain>
        <tissue evidence="11">Leaf</tissue>
    </source>
</reference>
<evidence type="ECO:0000313" key="11">
    <source>
        <dbReference type="EMBL" id="MBA0761960.1"/>
    </source>
</evidence>
<feature type="region of interest" description="Disordered" evidence="9">
    <location>
        <begin position="658"/>
        <end position="691"/>
    </location>
</feature>
<dbReference type="InterPro" id="IPR006563">
    <property type="entry name" value="POX_dom"/>
</dbReference>
<dbReference type="PROSITE" id="PS50071">
    <property type="entry name" value="HOMEOBOX_2"/>
    <property type="match status" value="1"/>
</dbReference>
<comment type="subcellular location">
    <subcellularLocation>
        <location evidence="1 8">Nucleus</location>
    </subcellularLocation>
</comment>
<dbReference type="CDD" id="cd00086">
    <property type="entry name" value="homeodomain"/>
    <property type="match status" value="1"/>
</dbReference>
<dbReference type="InterPro" id="IPR009057">
    <property type="entry name" value="Homeodomain-like_sf"/>
</dbReference>
<comment type="similarity">
    <text evidence="2">Belongs to the TALE/BELL homeobox family.</text>
</comment>
<dbReference type="PANTHER" id="PTHR11850">
    <property type="entry name" value="HOMEOBOX PROTEIN TRANSCRIPTION FACTORS"/>
    <property type="match status" value="1"/>
</dbReference>
<dbReference type="GO" id="GO:0005634">
    <property type="term" value="C:nucleus"/>
    <property type="evidence" value="ECO:0007669"/>
    <property type="project" value="UniProtKB-SubCell"/>
</dbReference>
<dbReference type="Pfam" id="PF05920">
    <property type="entry name" value="Homeobox_KN"/>
    <property type="match status" value="1"/>
</dbReference>
<feature type="compositionally biased region" description="Low complexity" evidence="9">
    <location>
        <begin position="555"/>
        <end position="566"/>
    </location>
</feature>
<evidence type="ECO:0000256" key="2">
    <source>
        <dbReference type="ARBA" id="ARBA00006454"/>
    </source>
</evidence>
<evidence type="ECO:0000259" key="10">
    <source>
        <dbReference type="PROSITE" id="PS50071"/>
    </source>
</evidence>
<dbReference type="GO" id="GO:0006355">
    <property type="term" value="P:regulation of DNA-templated transcription"/>
    <property type="evidence" value="ECO:0007669"/>
    <property type="project" value="InterPro"/>
</dbReference>
<evidence type="ECO:0000256" key="3">
    <source>
        <dbReference type="ARBA" id="ARBA00023015"/>
    </source>
</evidence>
<keyword evidence="7 8" id="KW-0539">Nucleus</keyword>
<evidence type="ECO:0000313" key="12">
    <source>
        <dbReference type="Proteomes" id="UP000593568"/>
    </source>
</evidence>
<dbReference type="InterPro" id="IPR001356">
    <property type="entry name" value="HD"/>
</dbReference>
<evidence type="ECO:0000256" key="8">
    <source>
        <dbReference type="PROSITE-ProRule" id="PRU00108"/>
    </source>
</evidence>
<dbReference type="SUPFAM" id="SSF46689">
    <property type="entry name" value="Homeodomain-like"/>
    <property type="match status" value="1"/>
</dbReference>
<evidence type="ECO:0000256" key="4">
    <source>
        <dbReference type="ARBA" id="ARBA00023125"/>
    </source>
</evidence>
<dbReference type="Pfam" id="PF07526">
    <property type="entry name" value="POX"/>
    <property type="match status" value="1"/>
</dbReference>
<keyword evidence="6" id="KW-0804">Transcription</keyword>
<keyword evidence="4 8" id="KW-0238">DNA-binding</keyword>
<dbReference type="InterPro" id="IPR050224">
    <property type="entry name" value="TALE_homeobox"/>
</dbReference>
<dbReference type="AlphaFoldDB" id="A0A7J9DMJ5"/>
<evidence type="ECO:0000256" key="9">
    <source>
        <dbReference type="SAM" id="MobiDB-lite"/>
    </source>
</evidence>
<feature type="domain" description="Homeobox" evidence="10">
    <location>
        <begin position="472"/>
        <end position="535"/>
    </location>
</feature>
<comment type="caution">
    <text evidence="11">The sequence shown here is derived from an EMBL/GenBank/DDBJ whole genome shotgun (WGS) entry which is preliminary data.</text>
</comment>
<accession>A0A7J9DMJ5</accession>
<evidence type="ECO:0000256" key="6">
    <source>
        <dbReference type="ARBA" id="ARBA00023163"/>
    </source>
</evidence>
<evidence type="ECO:0000256" key="7">
    <source>
        <dbReference type="ARBA" id="ARBA00023242"/>
    </source>
</evidence>
<organism evidence="11 12">
    <name type="scientific">Gossypium trilobum</name>
    <dbReference type="NCBI Taxonomy" id="34281"/>
    <lineage>
        <taxon>Eukaryota</taxon>
        <taxon>Viridiplantae</taxon>
        <taxon>Streptophyta</taxon>
        <taxon>Embryophyta</taxon>
        <taxon>Tracheophyta</taxon>
        <taxon>Spermatophyta</taxon>
        <taxon>Magnoliopsida</taxon>
        <taxon>eudicotyledons</taxon>
        <taxon>Gunneridae</taxon>
        <taxon>Pentapetalae</taxon>
        <taxon>rosids</taxon>
        <taxon>malvids</taxon>
        <taxon>Malvales</taxon>
        <taxon>Malvaceae</taxon>
        <taxon>Malvoideae</taxon>
        <taxon>Gossypium</taxon>
    </lineage>
</organism>